<evidence type="ECO:0000313" key="2">
    <source>
        <dbReference type="Proteomes" id="UP000583454"/>
    </source>
</evidence>
<comment type="caution">
    <text evidence="1">The sequence shown here is derived from an EMBL/GenBank/DDBJ whole genome shotgun (WGS) entry which is preliminary data.</text>
</comment>
<dbReference type="RefSeq" id="WP_183574099.1">
    <property type="nucleotide sequence ID" value="NZ_JACHOP010000041.1"/>
</dbReference>
<dbReference type="Proteomes" id="UP000583454">
    <property type="component" value="Unassembled WGS sequence"/>
</dbReference>
<dbReference type="AlphaFoldDB" id="A0A840ZSH3"/>
<keyword evidence="2" id="KW-1185">Reference proteome</keyword>
<organism evidence="1 2">
    <name type="scientific">Methylorubrum rhodinum</name>
    <dbReference type="NCBI Taxonomy" id="29428"/>
    <lineage>
        <taxon>Bacteria</taxon>
        <taxon>Pseudomonadati</taxon>
        <taxon>Pseudomonadota</taxon>
        <taxon>Alphaproteobacteria</taxon>
        <taxon>Hyphomicrobiales</taxon>
        <taxon>Methylobacteriaceae</taxon>
        <taxon>Methylorubrum</taxon>
    </lineage>
</organism>
<accession>A0A840ZSH3</accession>
<protein>
    <submittedName>
        <fullName evidence="1">Uncharacterized protein</fullName>
    </submittedName>
</protein>
<dbReference type="EMBL" id="JACHOP010000041">
    <property type="protein sequence ID" value="MBB5760290.1"/>
    <property type="molecule type" value="Genomic_DNA"/>
</dbReference>
<reference evidence="1 2" key="1">
    <citation type="submission" date="2020-08" db="EMBL/GenBank/DDBJ databases">
        <title>Genomic Encyclopedia of Type Strains, Phase IV (KMG-IV): sequencing the most valuable type-strain genomes for metagenomic binning, comparative biology and taxonomic classification.</title>
        <authorList>
            <person name="Goeker M."/>
        </authorList>
    </citation>
    <scope>NUCLEOTIDE SEQUENCE [LARGE SCALE GENOMIC DNA]</scope>
    <source>
        <strain evidence="1 2">DSM 2163</strain>
    </source>
</reference>
<gene>
    <name evidence="1" type="ORF">HNR00_005039</name>
</gene>
<name>A0A840ZSH3_9HYPH</name>
<evidence type="ECO:0000313" key="1">
    <source>
        <dbReference type="EMBL" id="MBB5760290.1"/>
    </source>
</evidence>
<sequence>MEQLYRGVETSLLVLSLALVLGAATLPTFQRHGALEVTLPMISVAPDDAP</sequence>
<proteinExistence type="predicted"/>